<dbReference type="Proteomes" id="UP000001502">
    <property type="component" value="Chromosome"/>
</dbReference>
<name>F8DJA3_STREP</name>
<dbReference type="RefSeq" id="WP_013903973.1">
    <property type="nucleotide sequence ID" value="NC_015678.1"/>
</dbReference>
<dbReference type="Pfam" id="PF07702">
    <property type="entry name" value="UTRA"/>
    <property type="match status" value="1"/>
</dbReference>
<dbReference type="Pfam" id="PF00392">
    <property type="entry name" value="GntR"/>
    <property type="match status" value="1"/>
</dbReference>
<dbReference type="GO" id="GO:0045892">
    <property type="term" value="P:negative regulation of DNA-templated transcription"/>
    <property type="evidence" value="ECO:0007669"/>
    <property type="project" value="TreeGrafter"/>
</dbReference>
<organism evidence="7 8">
    <name type="scientific">Streptococcus parasanguinis (strain ATCC 15912 / DSM 6778 / CIP 104372 / LMG 14537)</name>
    <dbReference type="NCBI Taxonomy" id="760570"/>
    <lineage>
        <taxon>Bacteria</taxon>
        <taxon>Bacillati</taxon>
        <taxon>Bacillota</taxon>
        <taxon>Bacilli</taxon>
        <taxon>Lactobacillales</taxon>
        <taxon>Streptococcaceae</taxon>
        <taxon>Streptococcus</taxon>
    </lineage>
</organism>
<dbReference type="InterPro" id="IPR028978">
    <property type="entry name" value="Chorismate_lyase_/UTRA_dom_sf"/>
</dbReference>
<dbReference type="InterPro" id="IPR036388">
    <property type="entry name" value="WH-like_DNA-bd_sf"/>
</dbReference>
<dbReference type="PANTHER" id="PTHR44846:SF12">
    <property type="entry name" value="HTH-TYPE TRANSCRIPTIONAL REGULATOR TRER"/>
    <property type="match status" value="1"/>
</dbReference>
<dbReference type="SUPFAM" id="SSF46785">
    <property type="entry name" value="Winged helix' DNA-binding domain"/>
    <property type="match status" value="1"/>
</dbReference>
<evidence type="ECO:0000259" key="6">
    <source>
        <dbReference type="PROSITE" id="PS50949"/>
    </source>
</evidence>
<keyword evidence="2" id="KW-0805">Transcription regulation</keyword>
<dbReference type="EMBL" id="CP002843">
    <property type="protein sequence ID" value="AEH56013.1"/>
    <property type="molecule type" value="Genomic_DNA"/>
</dbReference>
<evidence type="ECO:0000256" key="3">
    <source>
        <dbReference type="ARBA" id="ARBA00023125"/>
    </source>
</evidence>
<dbReference type="GeneID" id="10835482"/>
<dbReference type="FunFam" id="3.40.1410.10:FF:000008">
    <property type="entry name" value="Transcriptional regulator, GntR family"/>
    <property type="match status" value="1"/>
</dbReference>
<dbReference type="InterPro" id="IPR012770">
    <property type="entry name" value="TreR"/>
</dbReference>
<gene>
    <name evidence="7" type="primary">treR</name>
    <name evidence="7" type="ordered locus">HMPREF0833_10982</name>
</gene>
<dbReference type="Gene3D" id="1.10.10.10">
    <property type="entry name" value="Winged helix-like DNA-binding domain superfamily/Winged helix DNA-binding domain"/>
    <property type="match status" value="1"/>
</dbReference>
<dbReference type="InterPro" id="IPR050679">
    <property type="entry name" value="Bact_HTH_transcr_reg"/>
</dbReference>
<dbReference type="PROSITE" id="PS50949">
    <property type="entry name" value="HTH_GNTR"/>
    <property type="match status" value="1"/>
</dbReference>
<sequence length="237" mass="27690">MKKYQQIYQILKEQILEEKYLVGDFLPSENDLKEHYQVSRDTIRKSLNLLQEEGFIKTVQGMGSQICRQAHFDFPVSQLTSYQEIVKASGLRSETNVIRLEKISIDEKGAKKTGFPLHRLVWKVTRQRVVDGVASVLDIDYLDRELIPGLTKEIAQHSIYQYIEEDLKLQIGYAKKEILISPIDNRDKILLDLGKDQHVVTVRSQVHLADGRQFQFTESRHKLDKFHFVDYAERRKS</sequence>
<reference evidence="8" key="1">
    <citation type="submission" date="2011-06" db="EMBL/GenBank/DDBJ databases">
        <title>Complete sequence of Streptococcus parasanguinis strain ATCC 15912.</title>
        <authorList>
            <person name="Muzny D."/>
            <person name="Qin X."/>
            <person name="Buhay C."/>
            <person name="Dugan-Rocha S."/>
            <person name="Ding Y."/>
            <person name="Chen G."/>
            <person name="Hawes A."/>
            <person name="Holder M."/>
            <person name="Jhangiani S."/>
            <person name="Johnson A."/>
            <person name="Khan Z."/>
            <person name="Li Z."/>
            <person name="Liu W."/>
            <person name="Liu X."/>
            <person name="Perez L."/>
            <person name="Shen H."/>
            <person name="Wang Q."/>
            <person name="Watt J."/>
            <person name="Xi L."/>
            <person name="Xin Y."/>
            <person name="Zhou J."/>
            <person name="Deng J."/>
            <person name="Jiang H."/>
            <person name="Liu Y."/>
            <person name="Qu J."/>
            <person name="Song X.-Z."/>
            <person name="Zhang L."/>
            <person name="Villasana D."/>
            <person name="Johnson A."/>
            <person name="Liu J."/>
            <person name="Liyanage D."/>
            <person name="Lorensuhewa L."/>
            <person name="Robinson T."/>
            <person name="Song A."/>
            <person name="Song B.-B."/>
            <person name="Dinh H."/>
            <person name="Thornton R."/>
            <person name="Coyle M."/>
            <person name="Francisco L."/>
            <person name="Jackson L."/>
            <person name="Javaid M."/>
            <person name="Korchina V."/>
            <person name="Kovar C."/>
            <person name="Mata R."/>
            <person name="Mathew T."/>
            <person name="Ngo R."/>
            <person name="Nguyen L."/>
            <person name="Nguyen N."/>
            <person name="Okwuonu G."/>
            <person name="Ongeri F."/>
            <person name="Pham C."/>
            <person name="Simmons D."/>
            <person name="Wilczek-Boney K."/>
            <person name="Hale W."/>
            <person name="Jakkamsetti A."/>
            <person name="Pham P."/>
            <person name="Ruth R."/>
            <person name="San Lucas F."/>
            <person name="Warren J."/>
            <person name="Zhang J."/>
            <person name="Zhao Z."/>
            <person name="Zhou C."/>
            <person name="Zhu D."/>
            <person name="Lee S."/>
            <person name="Bess C."/>
            <person name="Blankenburg K."/>
            <person name="Forbes L."/>
            <person name="Fu Q."/>
            <person name="Gubbala S."/>
            <person name="Hirani K."/>
            <person name="Jayaseelan J.C."/>
            <person name="Lara F."/>
            <person name="Munidasa M."/>
            <person name="Palculict T."/>
            <person name="Patil S."/>
            <person name="Pu L.-L."/>
            <person name="Saada N."/>
            <person name="Tang L."/>
            <person name="Weissenberger G."/>
            <person name="Zhu Y."/>
            <person name="Hemphill L."/>
            <person name="Shang Y."/>
            <person name="Youmans B."/>
            <person name="Ayvaz T."/>
            <person name="Ross M."/>
            <person name="Santibanez J."/>
            <person name="Aqrawi P."/>
            <person name="Gross S."/>
            <person name="Joshi V."/>
            <person name="Fowler G."/>
            <person name="Nazareth L."/>
            <person name="Reid J."/>
            <person name="Worley K."/>
            <person name="Petrosino J."/>
            <person name="Highlander S."/>
            <person name="Gibbs R."/>
        </authorList>
    </citation>
    <scope>NUCLEOTIDE SEQUENCE [LARGE SCALE GENOMIC DNA]</scope>
    <source>
        <strain evidence="8">ATCC 15912 / DSM 6778 / CIP 104372 / LMG 14537</strain>
    </source>
</reference>
<evidence type="ECO:0000313" key="8">
    <source>
        <dbReference type="Proteomes" id="UP000001502"/>
    </source>
</evidence>
<dbReference type="SMART" id="SM00345">
    <property type="entry name" value="HTH_GNTR"/>
    <property type="match status" value="1"/>
</dbReference>
<keyword evidence="1" id="KW-0678">Repressor</keyword>
<dbReference type="InterPro" id="IPR036390">
    <property type="entry name" value="WH_DNA-bd_sf"/>
</dbReference>
<evidence type="ECO:0000256" key="2">
    <source>
        <dbReference type="ARBA" id="ARBA00023015"/>
    </source>
</evidence>
<protein>
    <recommendedName>
        <fullName evidence="5">Trehalose operon repressor</fullName>
    </recommendedName>
</protein>
<dbReference type="HOGENOM" id="CLU_063236_5_2_9"/>
<keyword evidence="3" id="KW-0238">DNA-binding</keyword>
<proteinExistence type="predicted"/>
<dbReference type="AlphaFoldDB" id="F8DJA3"/>
<dbReference type="NCBIfam" id="TIGR02404">
    <property type="entry name" value="trehalos_R_Bsub"/>
    <property type="match status" value="1"/>
</dbReference>
<dbReference type="SMART" id="SM00866">
    <property type="entry name" value="UTRA"/>
    <property type="match status" value="1"/>
</dbReference>
<dbReference type="CDD" id="cd07377">
    <property type="entry name" value="WHTH_GntR"/>
    <property type="match status" value="1"/>
</dbReference>
<evidence type="ECO:0000256" key="1">
    <source>
        <dbReference type="ARBA" id="ARBA00022491"/>
    </source>
</evidence>
<dbReference type="PRINTS" id="PR00035">
    <property type="entry name" value="HTHGNTR"/>
</dbReference>
<accession>F8DJA3</accession>
<evidence type="ECO:0000256" key="5">
    <source>
        <dbReference type="NCBIfam" id="TIGR02404"/>
    </source>
</evidence>
<evidence type="ECO:0000256" key="4">
    <source>
        <dbReference type="ARBA" id="ARBA00023163"/>
    </source>
</evidence>
<evidence type="ECO:0000313" key="7">
    <source>
        <dbReference type="EMBL" id="AEH56013.1"/>
    </source>
</evidence>
<dbReference type="GO" id="GO:0003677">
    <property type="term" value="F:DNA binding"/>
    <property type="evidence" value="ECO:0007669"/>
    <property type="project" value="UniProtKB-UniRule"/>
</dbReference>
<dbReference type="GO" id="GO:0003700">
    <property type="term" value="F:DNA-binding transcription factor activity"/>
    <property type="evidence" value="ECO:0007669"/>
    <property type="project" value="UniProtKB-UniRule"/>
</dbReference>
<dbReference type="PANTHER" id="PTHR44846">
    <property type="entry name" value="MANNOSYL-D-GLYCERATE TRANSPORT/METABOLISM SYSTEM REPRESSOR MNGR-RELATED"/>
    <property type="match status" value="1"/>
</dbReference>
<dbReference type="InterPro" id="IPR000524">
    <property type="entry name" value="Tscrpt_reg_HTH_GntR"/>
</dbReference>
<dbReference type="InterPro" id="IPR011663">
    <property type="entry name" value="UTRA"/>
</dbReference>
<keyword evidence="4" id="KW-0804">Transcription</keyword>
<dbReference type="KEGG" id="scp:HMPREF0833_10982"/>
<dbReference type="SUPFAM" id="SSF64288">
    <property type="entry name" value="Chorismate lyase-like"/>
    <property type="match status" value="1"/>
</dbReference>
<feature type="domain" description="HTH gntR-type" evidence="6">
    <location>
        <begin position="1"/>
        <end position="69"/>
    </location>
</feature>
<dbReference type="Gene3D" id="3.40.1410.10">
    <property type="entry name" value="Chorismate lyase-like"/>
    <property type="match status" value="1"/>
</dbReference>